<dbReference type="OrthoDB" id="428658at2759"/>
<dbReference type="InParanoid" id="A7TMS8"/>
<organism evidence="14">
    <name type="scientific">Vanderwaltozyma polyspora (strain ATCC 22028 / DSM 70294 / BCRC 21397 / CBS 2163 / NBRC 10782 / NRRL Y-8283 / UCD 57-17)</name>
    <name type="common">Kluyveromyces polysporus</name>
    <dbReference type="NCBI Taxonomy" id="436907"/>
    <lineage>
        <taxon>Eukaryota</taxon>
        <taxon>Fungi</taxon>
        <taxon>Dikarya</taxon>
        <taxon>Ascomycota</taxon>
        <taxon>Saccharomycotina</taxon>
        <taxon>Saccharomycetes</taxon>
        <taxon>Saccharomycetales</taxon>
        <taxon>Saccharomycetaceae</taxon>
        <taxon>Vanderwaltozyma</taxon>
    </lineage>
</organism>
<proteinExistence type="inferred from homology"/>
<evidence type="ECO:0000256" key="6">
    <source>
        <dbReference type="ARBA" id="ARBA00037513"/>
    </source>
</evidence>
<dbReference type="GO" id="GO:0003723">
    <property type="term" value="F:RNA binding"/>
    <property type="evidence" value="ECO:0007669"/>
    <property type="project" value="InterPro"/>
</dbReference>
<evidence type="ECO:0000313" key="13">
    <source>
        <dbReference type="EMBL" id="EDO16400.1"/>
    </source>
</evidence>
<evidence type="ECO:0000256" key="3">
    <source>
        <dbReference type="ARBA" id="ARBA00023128"/>
    </source>
</evidence>
<accession>A7TMS8</accession>
<evidence type="ECO:0000256" key="8">
    <source>
        <dbReference type="ARBA" id="ARBA00040626"/>
    </source>
</evidence>
<evidence type="ECO:0000256" key="7">
    <source>
        <dbReference type="ARBA" id="ARBA00038947"/>
    </source>
</evidence>
<dbReference type="InterPro" id="IPR020103">
    <property type="entry name" value="PsdUridine_synth_cat_dom_sf"/>
</dbReference>
<dbReference type="InterPro" id="IPR006224">
    <property type="entry name" value="PsdUridine_synth_RluA-like_CS"/>
</dbReference>
<keyword evidence="3" id="KW-0496">Mitochondrion</keyword>
<dbReference type="FunCoup" id="A7TMS8">
    <property type="interactions" value="107"/>
</dbReference>
<sequence>MSISSMIPICYRNSNYIIVNKPFNVLSQPGYIGSWKCVGLSSPVVPVLLDDLIKQNAGKDENVTEWRTVHRLDKLVTGGVLIATNKNSAIKFSKNLRYGGNKGYKFTRRYVALVENSLNVNTRKIPEFGQINFDGMISNYKQFDESCFIFDLVTGGKHQIRKHLSLCLGRPILNDVKYNATPITEIDRNQIALHSACIKTNIGLQSREHLIPMIFNNDGLLWKRKYVNERGEFLEQIQDILLEEWDEVTNDSVITRSINESL</sequence>
<dbReference type="GO" id="GO:0160143">
    <property type="term" value="F:21S rRNA pseudouridine(2819) synthase activity"/>
    <property type="evidence" value="ECO:0007669"/>
    <property type="project" value="UniProtKB-EC"/>
</dbReference>
<evidence type="ECO:0000256" key="2">
    <source>
        <dbReference type="ARBA" id="ARBA00010876"/>
    </source>
</evidence>
<keyword evidence="4" id="KW-0413">Isomerase</keyword>
<name>A7TMS8_VANPO</name>
<comment type="subcellular location">
    <subcellularLocation>
        <location evidence="1">Mitochondrion</location>
    </subcellularLocation>
</comment>
<evidence type="ECO:0000313" key="14">
    <source>
        <dbReference type="Proteomes" id="UP000000267"/>
    </source>
</evidence>
<comment type="function">
    <text evidence="6">Pseudouridylate synthase responsible for the pseudouridine-2819 formation in mitochondrial 21S rRNA. May modulate the efficiency or the fidelity of the mitochondrial translation machinery.</text>
</comment>
<reference evidence="13 14" key="1">
    <citation type="journal article" date="2007" name="Proc. Natl. Acad. Sci. U.S.A.">
        <title>Independent sorting-out of thousands of duplicated gene pairs in two yeast species descended from a whole-genome duplication.</title>
        <authorList>
            <person name="Scannell D.R."/>
            <person name="Frank A.C."/>
            <person name="Conant G.C."/>
            <person name="Byrne K.P."/>
            <person name="Woolfit M."/>
            <person name="Wolfe K.H."/>
        </authorList>
    </citation>
    <scope>NUCLEOTIDE SEQUENCE [LARGE SCALE GENOMIC DNA]</scope>
    <source>
        <strain evidence="14">ATCC 22028 / DSM 70294 / BCRC 21397 / CBS 2163 / NBRC 10782 / NRRL Y-8283 / UCD 57-17</strain>
    </source>
</reference>
<dbReference type="GeneID" id="5544561"/>
<gene>
    <name evidence="13" type="ORF">Kpol_1030p8</name>
</gene>
<dbReference type="GO" id="GO:0005739">
    <property type="term" value="C:mitochondrion"/>
    <property type="evidence" value="ECO:0007669"/>
    <property type="project" value="UniProtKB-SubCell"/>
</dbReference>
<dbReference type="OMA" id="CIITKIG"/>
<dbReference type="SUPFAM" id="SSF55120">
    <property type="entry name" value="Pseudouridine synthase"/>
    <property type="match status" value="1"/>
</dbReference>
<evidence type="ECO:0000259" key="12">
    <source>
        <dbReference type="Pfam" id="PF00849"/>
    </source>
</evidence>
<dbReference type="InterPro" id="IPR006145">
    <property type="entry name" value="PsdUridine_synth_RsuA/RluA"/>
</dbReference>
<dbReference type="EMBL" id="DS480425">
    <property type="protein sequence ID" value="EDO16400.1"/>
    <property type="molecule type" value="Genomic_DNA"/>
</dbReference>
<evidence type="ECO:0000256" key="10">
    <source>
        <dbReference type="ARBA" id="ARBA00041978"/>
    </source>
</evidence>
<dbReference type="InterPro" id="IPR050188">
    <property type="entry name" value="RluA_PseudoU_synthase"/>
</dbReference>
<dbReference type="PANTHER" id="PTHR21600">
    <property type="entry name" value="MITOCHONDRIAL RNA PSEUDOURIDINE SYNTHASE"/>
    <property type="match status" value="1"/>
</dbReference>
<evidence type="ECO:0000256" key="5">
    <source>
        <dbReference type="ARBA" id="ARBA00036927"/>
    </source>
</evidence>
<dbReference type="Gene3D" id="3.30.2350.10">
    <property type="entry name" value="Pseudouridine synthase"/>
    <property type="match status" value="2"/>
</dbReference>
<dbReference type="CDD" id="cd02869">
    <property type="entry name" value="PseudoU_synth_RluA_like"/>
    <property type="match status" value="1"/>
</dbReference>
<dbReference type="AlphaFoldDB" id="A7TMS8"/>
<feature type="domain" description="Pseudouridine synthase RsuA/RluA-like" evidence="12">
    <location>
        <begin position="15"/>
        <end position="165"/>
    </location>
</feature>
<dbReference type="HOGENOM" id="CLU_081037_0_0_1"/>
<comment type="similarity">
    <text evidence="2">Belongs to the pseudouridine synthase RluA family.</text>
</comment>
<evidence type="ECO:0000256" key="4">
    <source>
        <dbReference type="ARBA" id="ARBA00023235"/>
    </source>
</evidence>
<dbReference type="STRING" id="436907.A7TMS8"/>
<comment type="catalytic activity">
    <reaction evidence="5">
        <text>uridine(2819) in 21S rRNA = pseudouridine(2819) in 21S rRNA</text>
        <dbReference type="Rhea" id="RHEA:42556"/>
        <dbReference type="Rhea" id="RHEA-COMP:10113"/>
        <dbReference type="Rhea" id="RHEA-COMP:10114"/>
        <dbReference type="ChEBI" id="CHEBI:65314"/>
        <dbReference type="ChEBI" id="CHEBI:65315"/>
        <dbReference type="EC" id="5.4.99.43"/>
    </reaction>
</comment>
<dbReference type="PROSITE" id="PS01129">
    <property type="entry name" value="PSI_RLU"/>
    <property type="match status" value="1"/>
</dbReference>
<dbReference type="Proteomes" id="UP000000267">
    <property type="component" value="Unassembled WGS sequence"/>
</dbReference>
<dbReference type="eggNOG" id="KOG1919">
    <property type="taxonomic scope" value="Eukaryota"/>
</dbReference>
<dbReference type="GO" id="GO:0000455">
    <property type="term" value="P:enzyme-directed rRNA pseudouridine synthesis"/>
    <property type="evidence" value="ECO:0007669"/>
    <property type="project" value="EnsemblFungi"/>
</dbReference>
<protein>
    <recommendedName>
        <fullName evidence="8">21S rRNA pseudouridine(2819) synthase</fullName>
        <ecNumber evidence="7">5.4.99.43</ecNumber>
    </recommendedName>
    <alternativeName>
        <fullName evidence="10">Pseudouridine synthase 5</fullName>
    </alternativeName>
    <alternativeName>
        <fullName evidence="9">Pseudouridylate synthase PUS5</fullName>
    </alternativeName>
    <alternativeName>
        <fullName evidence="11">Uracil hydrolyase PUS5</fullName>
    </alternativeName>
</protein>
<dbReference type="Pfam" id="PF00849">
    <property type="entry name" value="PseudoU_synth_2"/>
    <property type="match status" value="1"/>
</dbReference>
<keyword evidence="14" id="KW-1185">Reference proteome</keyword>
<dbReference type="KEGG" id="vpo:Kpol_1030p8"/>
<dbReference type="GO" id="GO:0004730">
    <property type="term" value="F:pseudouridylate synthase activity"/>
    <property type="evidence" value="ECO:0007669"/>
    <property type="project" value="EnsemblFungi"/>
</dbReference>
<dbReference type="PhylomeDB" id="A7TMS8"/>
<evidence type="ECO:0000256" key="9">
    <source>
        <dbReference type="ARBA" id="ARBA00041561"/>
    </source>
</evidence>
<dbReference type="PANTHER" id="PTHR21600:SF81">
    <property type="entry name" value="21S RRNA PSEUDOURIDINE(2819) SYNTHASE"/>
    <property type="match status" value="1"/>
</dbReference>
<evidence type="ECO:0000256" key="1">
    <source>
        <dbReference type="ARBA" id="ARBA00004173"/>
    </source>
</evidence>
<evidence type="ECO:0000256" key="11">
    <source>
        <dbReference type="ARBA" id="ARBA00042700"/>
    </source>
</evidence>
<dbReference type="EC" id="5.4.99.43" evidence="7"/>
<dbReference type="RefSeq" id="XP_001644258.1">
    <property type="nucleotide sequence ID" value="XM_001644208.1"/>
</dbReference>